<feature type="transmembrane region" description="Helical" evidence="6">
    <location>
        <begin position="56"/>
        <end position="78"/>
    </location>
</feature>
<dbReference type="PANTHER" id="PTHR30619:SF1">
    <property type="entry name" value="RECOMBINATION PROTEIN 2"/>
    <property type="match status" value="1"/>
</dbReference>
<dbReference type="InterPro" id="IPR025405">
    <property type="entry name" value="DUF4131"/>
</dbReference>
<evidence type="ECO:0000256" key="1">
    <source>
        <dbReference type="ARBA" id="ARBA00004651"/>
    </source>
</evidence>
<evidence type="ECO:0000259" key="7">
    <source>
        <dbReference type="Pfam" id="PF03772"/>
    </source>
</evidence>
<dbReference type="InterPro" id="IPR052159">
    <property type="entry name" value="Competence_DNA_uptake"/>
</dbReference>
<organism evidence="9 10">
    <name type="scientific">Flavobacterium macrobrachii</name>
    <dbReference type="NCBI Taxonomy" id="591204"/>
    <lineage>
        <taxon>Bacteria</taxon>
        <taxon>Pseudomonadati</taxon>
        <taxon>Bacteroidota</taxon>
        <taxon>Flavobacteriia</taxon>
        <taxon>Flavobacteriales</taxon>
        <taxon>Flavobacteriaceae</taxon>
        <taxon>Flavobacterium</taxon>
    </lineage>
</organism>
<evidence type="ECO:0000313" key="10">
    <source>
        <dbReference type="Proteomes" id="UP000759529"/>
    </source>
</evidence>
<evidence type="ECO:0000256" key="4">
    <source>
        <dbReference type="ARBA" id="ARBA00022989"/>
    </source>
</evidence>
<reference evidence="9 10" key="1">
    <citation type="submission" date="2021-02" db="EMBL/GenBank/DDBJ databases">
        <authorList>
            <person name="Jung H.S."/>
            <person name="Chun B.H."/>
            <person name="Jeon C.O."/>
        </authorList>
    </citation>
    <scope>NUCLEOTIDE SEQUENCE [LARGE SCALE GENOMIC DNA]</scope>
    <source>
        <strain evidence="9 10">LMG 25203</strain>
    </source>
</reference>
<evidence type="ECO:0000256" key="2">
    <source>
        <dbReference type="ARBA" id="ARBA00022475"/>
    </source>
</evidence>
<evidence type="ECO:0000256" key="6">
    <source>
        <dbReference type="SAM" id="Phobius"/>
    </source>
</evidence>
<keyword evidence="3 6" id="KW-0812">Transmembrane</keyword>
<feature type="transmembrane region" description="Helical" evidence="6">
    <location>
        <begin position="421"/>
        <end position="450"/>
    </location>
</feature>
<feature type="domain" description="ComEC/Rec2-related protein" evidence="7">
    <location>
        <begin position="233"/>
        <end position="499"/>
    </location>
</feature>
<keyword evidence="5 6" id="KW-0472">Membrane</keyword>
<dbReference type="Pfam" id="PF03772">
    <property type="entry name" value="Competence"/>
    <property type="match status" value="1"/>
</dbReference>
<dbReference type="PANTHER" id="PTHR30619">
    <property type="entry name" value="DNA INTERNALIZATION/COMPETENCE PROTEIN COMEC/REC2"/>
    <property type="match status" value="1"/>
</dbReference>
<feature type="transmembrane region" description="Helical" evidence="6">
    <location>
        <begin position="386"/>
        <end position="409"/>
    </location>
</feature>
<sequence>MKFLHFPLTKITIGFITGILLFSMLDISPKLSFALLSLSLILLFVSHIIKKKTEQFHFLFGVFTLTSSIFLGISTATIHKETFNPKHYIHQIPDVNQNLNYSVLLDEKLKNTKKNYRYVAKIKSIENQESYGKIIVNFPIDRNLKRIKIGDLATLSGTFYSNKSPFNPNQFDYGNYLENQEIYGQIYAKPETVKTIGHENSIWIFFSNYREKIIEVFQKSSLSKEELTVFIALLLGQQQDISPEILKDYQYAGAVHILSVSGLHVGLIMGFIMFLLRSVPNSKKGKATKLLIILLSLWSFAVLAGLSPSVVRSVTMFSFLAIGTNLGRTVNMYHTLLVSMFLILLVKPSFLYDVGFQLSYLALFFIVWVDPLYAKIWVPKNSVINYFWKIICMSTSAQIGAMPLSIFYFHQFPGLFFLTNILIIPLLSVVMAIGVFSLLFACFGFVPMFVIKPLEWSIWLLNAIIHWVASFESFVIKNISFSESMLWISYFVIIGWILWFKKATFPRLVFGILSLLVLQFVFIFQKMETQTGQEGIVFNSRKNTIITERNGENVTIYANDSILTTIDKNIAVQSYLVGNFCKIQKKQILENLLYINNKKVLIIDSSSIYNPKIQPDILVIITSPKINLSRVLQYYKPKVIIADGSNFKSYSKLWEATCRKEKILFHNTHEKGFYKF</sequence>
<evidence type="ECO:0000313" key="9">
    <source>
        <dbReference type="EMBL" id="MBM6498711.1"/>
    </source>
</evidence>
<feature type="transmembrane region" description="Helical" evidence="6">
    <location>
        <begin position="481"/>
        <end position="499"/>
    </location>
</feature>
<feature type="domain" description="DUF4131" evidence="8">
    <location>
        <begin position="31"/>
        <end position="190"/>
    </location>
</feature>
<accession>A0ABS2CUS0</accession>
<evidence type="ECO:0000259" key="8">
    <source>
        <dbReference type="Pfam" id="PF13567"/>
    </source>
</evidence>
<evidence type="ECO:0000256" key="5">
    <source>
        <dbReference type="ARBA" id="ARBA00023136"/>
    </source>
</evidence>
<gene>
    <name evidence="9" type="ORF">H9X54_005270</name>
</gene>
<dbReference type="Pfam" id="PF13567">
    <property type="entry name" value="DUF4131"/>
    <property type="match status" value="1"/>
</dbReference>
<keyword evidence="2" id="KW-1003">Cell membrane</keyword>
<name>A0ABS2CUS0_9FLAO</name>
<keyword evidence="4 6" id="KW-1133">Transmembrane helix</keyword>
<feature type="transmembrane region" description="Helical" evidence="6">
    <location>
        <begin position="288"/>
        <end position="310"/>
    </location>
</feature>
<comment type="caution">
    <text evidence="9">The sequence shown here is derived from an EMBL/GenBank/DDBJ whole genome shotgun (WGS) entry which is preliminary data.</text>
</comment>
<dbReference type="Proteomes" id="UP000759529">
    <property type="component" value="Unassembled WGS sequence"/>
</dbReference>
<feature type="transmembrane region" description="Helical" evidence="6">
    <location>
        <begin position="251"/>
        <end position="276"/>
    </location>
</feature>
<comment type="subcellular location">
    <subcellularLocation>
        <location evidence="1">Cell membrane</location>
        <topology evidence="1">Multi-pass membrane protein</topology>
    </subcellularLocation>
</comment>
<feature type="transmembrane region" description="Helical" evidence="6">
    <location>
        <begin position="330"/>
        <end position="346"/>
    </location>
</feature>
<protein>
    <submittedName>
        <fullName evidence="9">ComEC/Rec2 family competence protein</fullName>
    </submittedName>
</protein>
<feature type="transmembrane region" description="Helical" evidence="6">
    <location>
        <begin position="505"/>
        <end position="524"/>
    </location>
</feature>
<feature type="transmembrane region" description="Helical" evidence="6">
    <location>
        <begin position="31"/>
        <end position="49"/>
    </location>
</feature>
<feature type="transmembrane region" description="Helical" evidence="6">
    <location>
        <begin position="7"/>
        <end position="25"/>
    </location>
</feature>
<dbReference type="InterPro" id="IPR004477">
    <property type="entry name" value="ComEC_N"/>
</dbReference>
<keyword evidence="10" id="KW-1185">Reference proteome</keyword>
<dbReference type="NCBIfam" id="TIGR00360">
    <property type="entry name" value="ComEC_N-term"/>
    <property type="match status" value="1"/>
</dbReference>
<proteinExistence type="predicted"/>
<dbReference type="EMBL" id="JACSOD020000449">
    <property type="protein sequence ID" value="MBM6498711.1"/>
    <property type="molecule type" value="Genomic_DNA"/>
</dbReference>
<evidence type="ECO:0000256" key="3">
    <source>
        <dbReference type="ARBA" id="ARBA00022692"/>
    </source>
</evidence>
<feature type="transmembrane region" description="Helical" evidence="6">
    <location>
        <begin position="358"/>
        <end position="374"/>
    </location>
</feature>